<proteinExistence type="inferred from homology"/>
<dbReference type="EMBL" id="LGFU01000002">
    <property type="protein sequence ID" value="KUK47023.1"/>
    <property type="molecule type" value="Genomic_DNA"/>
</dbReference>
<dbReference type="SUPFAM" id="SSF53067">
    <property type="entry name" value="Actin-like ATPase domain"/>
    <property type="match status" value="1"/>
</dbReference>
<comment type="caution">
    <text evidence="2">The sequence shown here is derived from an EMBL/GenBank/DDBJ whole genome shotgun (WGS) entry which is preliminary data.</text>
</comment>
<evidence type="ECO:0000256" key="1">
    <source>
        <dbReference type="ARBA" id="ARBA00006479"/>
    </source>
</evidence>
<dbReference type="Gene3D" id="3.30.420.40">
    <property type="match status" value="2"/>
</dbReference>
<dbReference type="PATRIC" id="fig|167964.4.peg.418"/>
<dbReference type="AlphaFoldDB" id="A0A124FN74"/>
<dbReference type="PROSITE" id="PS01125">
    <property type="entry name" value="ROK"/>
    <property type="match status" value="1"/>
</dbReference>
<keyword evidence="2" id="KW-0418">Kinase</keyword>
<comment type="similarity">
    <text evidence="1">Belongs to the ROK (NagC/XylR) family.</text>
</comment>
<dbReference type="InterPro" id="IPR043129">
    <property type="entry name" value="ATPase_NBD"/>
</dbReference>
<organism evidence="2 3">
    <name type="scientific">Anaerolinea thermophila</name>
    <dbReference type="NCBI Taxonomy" id="167964"/>
    <lineage>
        <taxon>Bacteria</taxon>
        <taxon>Bacillati</taxon>
        <taxon>Chloroflexota</taxon>
        <taxon>Anaerolineae</taxon>
        <taxon>Anaerolineales</taxon>
        <taxon>Anaerolineaceae</taxon>
        <taxon>Anaerolinea</taxon>
    </lineage>
</organism>
<dbReference type="InterPro" id="IPR000600">
    <property type="entry name" value="ROK"/>
</dbReference>
<dbReference type="PANTHER" id="PTHR18964:SF149">
    <property type="entry name" value="BIFUNCTIONAL UDP-N-ACETYLGLUCOSAMINE 2-EPIMERASE_N-ACETYLMANNOSAMINE KINASE"/>
    <property type="match status" value="1"/>
</dbReference>
<protein>
    <submittedName>
        <fullName evidence="2">Glucokinase</fullName>
    </submittedName>
</protein>
<name>A0A124FN74_9CHLR</name>
<evidence type="ECO:0000313" key="2">
    <source>
        <dbReference type="EMBL" id="KUK47023.1"/>
    </source>
</evidence>
<reference evidence="2 3" key="1">
    <citation type="journal article" date="2015" name="MBio">
        <title>Genome-Resolved Metagenomic Analysis Reveals Roles for Candidate Phyla and Other Microbial Community Members in Biogeochemical Transformations in Oil Reservoirs.</title>
        <authorList>
            <person name="Hu P."/>
            <person name="Tom L."/>
            <person name="Singh A."/>
            <person name="Thomas B.C."/>
            <person name="Baker B.J."/>
            <person name="Piceno Y.M."/>
            <person name="Andersen G.L."/>
            <person name="Banfield J.F."/>
        </authorList>
    </citation>
    <scope>NUCLEOTIDE SEQUENCE [LARGE SCALE GENOMIC DNA]</scope>
    <source>
        <strain evidence="2">46_16</strain>
    </source>
</reference>
<gene>
    <name evidence="2" type="ORF">XD73_0092</name>
</gene>
<sequence>MKTILSFDIGGTNIRAGLFNEKSNKPIYQKKVKTSGQNRTPLENIIALIDEIQTDHPQLDAISLAVPGNVDDKKGIIIQAPNVGGWKNIPLRQIIQDRFNITPSIENDASMAAYGEWKHGAGKNHQYIFYMTISTGIGAAVIDDGHLITGFRGLGTEKGHMTILDGGPVCSCGKRGHLEALASGPGIAAYVHKKMAEGVPTSLPDDSKPTAELIASAAKNGDQLSIDAFQMAGYYLGVGIANYLHIFNPSCIILGGGVSFSGNILMEPLMASLKEHVISQEYLKEVEITPAQLGDDAGLIGAFQWSMDHL</sequence>
<dbReference type="GO" id="GO:0016301">
    <property type="term" value="F:kinase activity"/>
    <property type="evidence" value="ECO:0007669"/>
    <property type="project" value="UniProtKB-KW"/>
</dbReference>
<dbReference type="InterPro" id="IPR049874">
    <property type="entry name" value="ROK_cs"/>
</dbReference>
<keyword evidence="2" id="KW-0808">Transferase</keyword>
<accession>A0A124FN74</accession>
<dbReference type="Proteomes" id="UP000064249">
    <property type="component" value="Unassembled WGS sequence"/>
</dbReference>
<evidence type="ECO:0000313" key="3">
    <source>
        <dbReference type="Proteomes" id="UP000064249"/>
    </source>
</evidence>
<dbReference type="PANTHER" id="PTHR18964">
    <property type="entry name" value="ROK (REPRESSOR, ORF, KINASE) FAMILY"/>
    <property type="match status" value="1"/>
</dbReference>
<dbReference type="Pfam" id="PF00480">
    <property type="entry name" value="ROK"/>
    <property type="match status" value="1"/>
</dbReference>